<evidence type="ECO:0000256" key="2">
    <source>
        <dbReference type="SAM" id="Phobius"/>
    </source>
</evidence>
<proteinExistence type="predicted"/>
<feature type="transmembrane region" description="Helical" evidence="2">
    <location>
        <begin position="6"/>
        <end position="30"/>
    </location>
</feature>
<evidence type="ECO:0000256" key="1">
    <source>
        <dbReference type="SAM" id="MobiDB-lite"/>
    </source>
</evidence>
<dbReference type="Proteomes" id="UP000256601">
    <property type="component" value="Unassembled WGS sequence"/>
</dbReference>
<keyword evidence="2" id="KW-0472">Membrane</keyword>
<evidence type="ECO:0000313" key="3">
    <source>
        <dbReference type="EMBL" id="RDW27044.1"/>
    </source>
</evidence>
<sequence>FIFYILYFIFYILYFIFYILYFIFYIFISYSTLSAPCSISRFVFKLGRKTLFSLFSLFFPFFLTLIIPQSCTKSALWVYSKGYSWHYHGLTTKDRTCTKYKTGGQLQKSRETRHPATTPPTAQSPPLAWVRSSHSRKIVYFVPTHVVPCTAEVSLEGCLRVRCGVRGGQEGSER</sequence>
<organism evidence="3 4">
    <name type="scientific">Yarrowia lipolytica</name>
    <name type="common">Candida lipolytica</name>
    <dbReference type="NCBI Taxonomy" id="4952"/>
    <lineage>
        <taxon>Eukaryota</taxon>
        <taxon>Fungi</taxon>
        <taxon>Dikarya</taxon>
        <taxon>Ascomycota</taxon>
        <taxon>Saccharomycotina</taxon>
        <taxon>Dipodascomycetes</taxon>
        <taxon>Dipodascales</taxon>
        <taxon>Dipodascales incertae sedis</taxon>
        <taxon>Yarrowia</taxon>
    </lineage>
</organism>
<keyword evidence="2" id="KW-0812">Transmembrane</keyword>
<accession>A0A371C9T8</accession>
<feature type="compositionally biased region" description="Low complexity" evidence="1">
    <location>
        <begin position="115"/>
        <end position="127"/>
    </location>
</feature>
<evidence type="ECO:0000313" key="4">
    <source>
        <dbReference type="Proteomes" id="UP000256601"/>
    </source>
</evidence>
<dbReference type="EMBL" id="KZ858970">
    <property type="protein sequence ID" value="RDW27044.1"/>
    <property type="molecule type" value="Genomic_DNA"/>
</dbReference>
<feature type="transmembrane region" description="Helical" evidence="2">
    <location>
        <begin position="51"/>
        <end position="68"/>
    </location>
</feature>
<dbReference type="VEuPathDB" id="FungiDB:YALI0_C22297g"/>
<protein>
    <submittedName>
        <fullName evidence="3">Uncharacterized protein</fullName>
    </submittedName>
</protein>
<dbReference type="AlphaFoldDB" id="A0A371C9T8"/>
<feature type="region of interest" description="Disordered" evidence="1">
    <location>
        <begin position="104"/>
        <end position="127"/>
    </location>
</feature>
<reference evidence="3 4" key="1">
    <citation type="submission" date="2018-07" db="EMBL/GenBank/DDBJ databases">
        <title>Draft Genome Assemblies for Five Robust Yarrowia lipolytica Strains Exhibiting High Lipid Production and Pentose Sugar Utilization and Sugar Alcohol Secretion from Undetoxified Lignocellulosic Biomass Hydrolysates.</title>
        <authorList>
            <consortium name="DOE Joint Genome Institute"/>
            <person name="Walker C."/>
            <person name="Ryu S."/>
            <person name="Na H."/>
            <person name="Zane M."/>
            <person name="LaButti K."/>
            <person name="Lipzen A."/>
            <person name="Haridas S."/>
            <person name="Barry K."/>
            <person name="Grigoriev I.V."/>
            <person name="Quarterman J."/>
            <person name="Slininger P."/>
            <person name="Dien B."/>
            <person name="Trinh C.T."/>
        </authorList>
    </citation>
    <scope>NUCLEOTIDE SEQUENCE [LARGE SCALE GENOMIC DNA]</scope>
    <source>
        <strain evidence="3 4">YB392</strain>
    </source>
</reference>
<keyword evidence="2" id="KW-1133">Transmembrane helix</keyword>
<name>A0A371C9T8_YARLL</name>
<feature type="non-terminal residue" evidence="3">
    <location>
        <position position="1"/>
    </location>
</feature>
<gene>
    <name evidence="3" type="ORF">B0I71DRAFT_170043</name>
</gene>